<comment type="similarity">
    <text evidence="14">Belongs to the ribF family.</text>
</comment>
<dbReference type="Proteomes" id="UP000254879">
    <property type="component" value="Unassembled WGS sequence"/>
</dbReference>
<dbReference type="InterPro" id="IPR014729">
    <property type="entry name" value="Rossmann-like_a/b/a_fold"/>
</dbReference>
<evidence type="ECO:0000256" key="2">
    <source>
        <dbReference type="ARBA" id="ARBA00005201"/>
    </source>
</evidence>
<dbReference type="UniPathway" id="UPA00277">
    <property type="reaction ID" value="UER00407"/>
</dbReference>
<comment type="catalytic activity">
    <reaction evidence="13 14">
        <text>FMN + ATP + H(+) = FAD + diphosphate</text>
        <dbReference type="Rhea" id="RHEA:17237"/>
        <dbReference type="ChEBI" id="CHEBI:15378"/>
        <dbReference type="ChEBI" id="CHEBI:30616"/>
        <dbReference type="ChEBI" id="CHEBI:33019"/>
        <dbReference type="ChEBI" id="CHEBI:57692"/>
        <dbReference type="ChEBI" id="CHEBI:58210"/>
        <dbReference type="EC" id="2.7.7.2"/>
    </reaction>
</comment>
<dbReference type="Pfam" id="PF06574">
    <property type="entry name" value="FAD_syn"/>
    <property type="match status" value="1"/>
</dbReference>
<dbReference type="PANTHER" id="PTHR22749:SF6">
    <property type="entry name" value="RIBOFLAVIN KINASE"/>
    <property type="match status" value="1"/>
</dbReference>
<proteinExistence type="inferred from homology"/>
<dbReference type="Gene3D" id="2.40.30.30">
    <property type="entry name" value="Riboflavin kinase-like"/>
    <property type="match status" value="1"/>
</dbReference>
<evidence type="ECO:0000256" key="4">
    <source>
        <dbReference type="ARBA" id="ARBA00022643"/>
    </source>
</evidence>
<keyword evidence="6 14" id="KW-0548">Nucleotidyltransferase</keyword>
<evidence type="ECO:0000313" key="16">
    <source>
        <dbReference type="EMBL" id="STY43107.1"/>
    </source>
</evidence>
<keyword evidence="5 14" id="KW-0808">Transferase</keyword>
<evidence type="ECO:0000256" key="13">
    <source>
        <dbReference type="ARBA" id="ARBA00049494"/>
    </source>
</evidence>
<dbReference type="EMBL" id="UGPG01000001">
    <property type="protein sequence ID" value="STY43107.1"/>
    <property type="molecule type" value="Genomic_DNA"/>
</dbReference>
<evidence type="ECO:0000259" key="15">
    <source>
        <dbReference type="SMART" id="SM00904"/>
    </source>
</evidence>
<evidence type="ECO:0000256" key="7">
    <source>
        <dbReference type="ARBA" id="ARBA00022741"/>
    </source>
</evidence>
<dbReference type="NCBIfam" id="TIGR00125">
    <property type="entry name" value="cyt_tran_rel"/>
    <property type="match status" value="1"/>
</dbReference>
<dbReference type="RefSeq" id="WP_115345558.1">
    <property type="nucleotide sequence ID" value="NZ_UGPG01000001.1"/>
</dbReference>
<dbReference type="Gene3D" id="3.40.50.620">
    <property type="entry name" value="HUPs"/>
    <property type="match status" value="1"/>
</dbReference>
<dbReference type="SUPFAM" id="SSF52374">
    <property type="entry name" value="Nucleotidylyl transferase"/>
    <property type="match status" value="1"/>
</dbReference>
<dbReference type="EC" id="2.7.7.2" evidence="14"/>
<dbReference type="InterPro" id="IPR023465">
    <property type="entry name" value="Riboflavin_kinase_dom_sf"/>
</dbReference>
<dbReference type="FunFam" id="3.40.50.620:FF:000021">
    <property type="entry name" value="Riboflavin biosynthesis protein"/>
    <property type="match status" value="1"/>
</dbReference>
<evidence type="ECO:0000256" key="10">
    <source>
        <dbReference type="ARBA" id="ARBA00022840"/>
    </source>
</evidence>
<dbReference type="InterPro" id="IPR015865">
    <property type="entry name" value="Riboflavin_kinase_bac/euk"/>
</dbReference>
<dbReference type="InterPro" id="IPR015864">
    <property type="entry name" value="FAD_synthase"/>
</dbReference>
<evidence type="ECO:0000256" key="9">
    <source>
        <dbReference type="ARBA" id="ARBA00022827"/>
    </source>
</evidence>
<dbReference type="NCBIfam" id="NF004160">
    <property type="entry name" value="PRK05627.1-3"/>
    <property type="match status" value="1"/>
</dbReference>
<dbReference type="NCBIfam" id="NF004162">
    <property type="entry name" value="PRK05627.1-5"/>
    <property type="match status" value="1"/>
</dbReference>
<evidence type="ECO:0000313" key="17">
    <source>
        <dbReference type="Proteomes" id="UP000254879"/>
    </source>
</evidence>
<dbReference type="SMART" id="SM00904">
    <property type="entry name" value="Flavokinase"/>
    <property type="match status" value="1"/>
</dbReference>
<evidence type="ECO:0000256" key="14">
    <source>
        <dbReference type="PIRNR" id="PIRNR004491"/>
    </source>
</evidence>
<dbReference type="InterPro" id="IPR002606">
    <property type="entry name" value="Riboflavin_kinase_bac"/>
</dbReference>
<organism evidence="16 17">
    <name type="scientific">Listeria grayi</name>
    <name type="common">Listeria murrayi</name>
    <dbReference type="NCBI Taxonomy" id="1641"/>
    <lineage>
        <taxon>Bacteria</taxon>
        <taxon>Bacillati</taxon>
        <taxon>Bacillota</taxon>
        <taxon>Bacilli</taxon>
        <taxon>Bacillales</taxon>
        <taxon>Listeriaceae</taxon>
        <taxon>Listeria</taxon>
    </lineage>
</organism>
<dbReference type="SUPFAM" id="SSF82114">
    <property type="entry name" value="Riboflavin kinase-like"/>
    <property type="match status" value="1"/>
</dbReference>
<gene>
    <name evidence="16" type="primary">ribF_1</name>
    <name evidence="16" type="ORF">NCTC10815_00390</name>
</gene>
<reference evidence="16 17" key="1">
    <citation type="submission" date="2018-06" db="EMBL/GenBank/DDBJ databases">
        <authorList>
            <consortium name="Pathogen Informatics"/>
            <person name="Doyle S."/>
        </authorList>
    </citation>
    <scope>NUCLEOTIDE SEQUENCE [LARGE SCALE GENOMIC DNA]</scope>
    <source>
        <strain evidence="17">NCTC 10815</strain>
    </source>
</reference>
<dbReference type="NCBIfam" id="TIGR00083">
    <property type="entry name" value="ribF"/>
    <property type="match status" value="1"/>
</dbReference>
<name>A0A378M9T1_LISGR</name>
<dbReference type="EC" id="2.7.1.26" evidence="14"/>
<dbReference type="InterPro" id="IPR004821">
    <property type="entry name" value="Cyt_trans-like"/>
</dbReference>
<dbReference type="GO" id="GO:0009231">
    <property type="term" value="P:riboflavin biosynthetic process"/>
    <property type="evidence" value="ECO:0007669"/>
    <property type="project" value="InterPro"/>
</dbReference>
<feature type="domain" description="Riboflavin kinase" evidence="15">
    <location>
        <begin position="184"/>
        <end position="309"/>
    </location>
</feature>
<comment type="pathway">
    <text evidence="1 14">Cofactor biosynthesis; FAD biosynthesis; FAD from FMN: step 1/1.</text>
</comment>
<keyword evidence="4 14" id="KW-0288">FMN</keyword>
<evidence type="ECO:0000256" key="12">
    <source>
        <dbReference type="ARBA" id="ARBA00047880"/>
    </source>
</evidence>
<evidence type="ECO:0000256" key="6">
    <source>
        <dbReference type="ARBA" id="ARBA00022695"/>
    </source>
</evidence>
<comment type="pathway">
    <text evidence="2 14">Cofactor biosynthesis; FMN biosynthesis; FMN from riboflavin (ATP route): step 1/1.</text>
</comment>
<dbReference type="InterPro" id="IPR023468">
    <property type="entry name" value="Riboflavin_kinase"/>
</dbReference>
<dbReference type="GO" id="GO:0006747">
    <property type="term" value="P:FAD biosynthetic process"/>
    <property type="evidence" value="ECO:0007669"/>
    <property type="project" value="UniProtKB-UniRule"/>
</dbReference>
<keyword evidence="7 14" id="KW-0547">Nucleotide-binding</keyword>
<evidence type="ECO:0000256" key="11">
    <source>
        <dbReference type="ARBA" id="ARBA00023268"/>
    </source>
</evidence>
<dbReference type="Pfam" id="PF01687">
    <property type="entry name" value="Flavokinase"/>
    <property type="match status" value="1"/>
</dbReference>
<dbReference type="CDD" id="cd02064">
    <property type="entry name" value="FAD_synthetase_N"/>
    <property type="match status" value="1"/>
</dbReference>
<keyword evidence="3 14" id="KW-0285">Flavoprotein</keyword>
<evidence type="ECO:0000256" key="5">
    <source>
        <dbReference type="ARBA" id="ARBA00022679"/>
    </source>
</evidence>
<keyword evidence="10 14" id="KW-0067">ATP-binding</keyword>
<keyword evidence="8 14" id="KW-0418">Kinase</keyword>
<dbReference type="GO" id="GO:0008531">
    <property type="term" value="F:riboflavin kinase activity"/>
    <property type="evidence" value="ECO:0007669"/>
    <property type="project" value="UniProtKB-UniRule"/>
</dbReference>
<evidence type="ECO:0000256" key="8">
    <source>
        <dbReference type="ARBA" id="ARBA00022777"/>
    </source>
</evidence>
<dbReference type="UniPathway" id="UPA00276">
    <property type="reaction ID" value="UER00406"/>
</dbReference>
<evidence type="ECO:0000256" key="1">
    <source>
        <dbReference type="ARBA" id="ARBA00004726"/>
    </source>
</evidence>
<dbReference type="GO" id="GO:0009398">
    <property type="term" value="P:FMN biosynthetic process"/>
    <property type="evidence" value="ECO:0007669"/>
    <property type="project" value="UniProtKB-UniRule"/>
</dbReference>
<sequence length="312" mass="35401">METIYLHEPNTIQVEQEPKVIALGFFDGVHLGHQAVIRSAKSIADAAGIKTAVLTFDPHPSVVLSKKRNKAKYLTPIEEKARKVEAMGVDYFYVVRFTTKFSELEPKDFVQKYLLPLGAVHIVAGFDYTYGRLGAGNMADMETYAENKLQVTIVDKQEADNQKISSTAIRQAIEEGSMEEANKLLGEPYTTKGTVIHGDKRGRTIGFPTANILVEEDYLIPKLGVYAVKFKIGNETHLGMASIGYNITFKDDQSLSIEVYILDFNREIYGEEVEIEWFQYFRPELKFSGMEGLIKQLEKDEQDTREYFQKNK</sequence>
<protein>
    <recommendedName>
        <fullName evidence="14">Riboflavin biosynthesis protein</fullName>
    </recommendedName>
    <domain>
        <recommendedName>
            <fullName evidence="14">Riboflavin kinase</fullName>
            <ecNumber evidence="14">2.7.1.26</ecNumber>
        </recommendedName>
        <alternativeName>
            <fullName evidence="14">Flavokinase</fullName>
        </alternativeName>
    </domain>
    <domain>
        <recommendedName>
            <fullName evidence="14">FMN adenylyltransferase</fullName>
            <ecNumber evidence="14">2.7.7.2</ecNumber>
        </recommendedName>
        <alternativeName>
            <fullName evidence="14">FAD pyrophosphorylase</fullName>
        </alternativeName>
        <alternativeName>
            <fullName evidence="14">FAD synthase</fullName>
        </alternativeName>
    </domain>
</protein>
<dbReference type="PIRSF" id="PIRSF004491">
    <property type="entry name" value="FAD_Synth"/>
    <property type="match status" value="1"/>
</dbReference>
<dbReference type="AlphaFoldDB" id="A0A378M9T1"/>
<dbReference type="PANTHER" id="PTHR22749">
    <property type="entry name" value="RIBOFLAVIN KINASE/FMN ADENYLYLTRANSFERASE"/>
    <property type="match status" value="1"/>
</dbReference>
<dbReference type="GO" id="GO:0005524">
    <property type="term" value="F:ATP binding"/>
    <property type="evidence" value="ECO:0007669"/>
    <property type="project" value="UniProtKB-UniRule"/>
</dbReference>
<keyword evidence="9 14" id="KW-0274">FAD</keyword>
<accession>A0A378M9T1</accession>
<comment type="catalytic activity">
    <reaction evidence="12 14">
        <text>riboflavin + ATP = FMN + ADP + H(+)</text>
        <dbReference type="Rhea" id="RHEA:14357"/>
        <dbReference type="ChEBI" id="CHEBI:15378"/>
        <dbReference type="ChEBI" id="CHEBI:30616"/>
        <dbReference type="ChEBI" id="CHEBI:57986"/>
        <dbReference type="ChEBI" id="CHEBI:58210"/>
        <dbReference type="ChEBI" id="CHEBI:456216"/>
        <dbReference type="EC" id="2.7.1.26"/>
    </reaction>
</comment>
<keyword evidence="11" id="KW-0511">Multifunctional enzyme</keyword>
<evidence type="ECO:0000256" key="3">
    <source>
        <dbReference type="ARBA" id="ARBA00022630"/>
    </source>
</evidence>
<dbReference type="GO" id="GO:0003919">
    <property type="term" value="F:FMN adenylyltransferase activity"/>
    <property type="evidence" value="ECO:0007669"/>
    <property type="project" value="UniProtKB-UniRule"/>
</dbReference>
<dbReference type="FunFam" id="2.40.30.30:FF:000004">
    <property type="entry name" value="Riboflavin biosynthesis protein"/>
    <property type="match status" value="1"/>
</dbReference>